<dbReference type="Proteomes" id="UP000676409">
    <property type="component" value="Chromosome"/>
</dbReference>
<dbReference type="EMBL" id="CP073078">
    <property type="protein sequence ID" value="QUD90610.1"/>
    <property type="molecule type" value="Genomic_DNA"/>
</dbReference>
<organism evidence="1 2">
    <name type="scientific">Phenylobacterium montanum</name>
    <dbReference type="NCBI Taxonomy" id="2823693"/>
    <lineage>
        <taxon>Bacteria</taxon>
        <taxon>Pseudomonadati</taxon>
        <taxon>Pseudomonadota</taxon>
        <taxon>Alphaproteobacteria</taxon>
        <taxon>Caulobacterales</taxon>
        <taxon>Caulobacteraceae</taxon>
        <taxon>Phenylobacterium</taxon>
    </lineage>
</organism>
<evidence type="ECO:0000313" key="2">
    <source>
        <dbReference type="Proteomes" id="UP000676409"/>
    </source>
</evidence>
<name>A0A975G4A3_9CAUL</name>
<dbReference type="RefSeq" id="WP_211940657.1">
    <property type="nucleotide sequence ID" value="NZ_CP073078.1"/>
</dbReference>
<accession>A0A975G4A3</accession>
<evidence type="ECO:0008006" key="3">
    <source>
        <dbReference type="Google" id="ProtNLM"/>
    </source>
</evidence>
<dbReference type="AlphaFoldDB" id="A0A975G4A3"/>
<keyword evidence="2" id="KW-1185">Reference proteome</keyword>
<gene>
    <name evidence="1" type="ORF">KCG34_12420</name>
</gene>
<proteinExistence type="predicted"/>
<sequence length="69" mass="7823">MSARLPVTADRYWVLGGRWVDNARHLPRPRVFGPYRDYEAARASAEELNQADDSRARYHVVADVPEGAP</sequence>
<reference evidence="1" key="1">
    <citation type="submission" date="2021-04" db="EMBL/GenBank/DDBJ databases">
        <title>The complete genome sequence of Caulobacter sp. S6.</title>
        <authorList>
            <person name="Tang Y."/>
            <person name="Ouyang W."/>
            <person name="Liu Q."/>
            <person name="Huang B."/>
            <person name="Guo Z."/>
            <person name="Lei P."/>
        </authorList>
    </citation>
    <scope>NUCLEOTIDE SEQUENCE</scope>
    <source>
        <strain evidence="1">S6</strain>
    </source>
</reference>
<evidence type="ECO:0000313" key="1">
    <source>
        <dbReference type="EMBL" id="QUD90610.1"/>
    </source>
</evidence>
<protein>
    <recommendedName>
        <fullName evidence="3">DUF4170 domain-containing protein</fullName>
    </recommendedName>
</protein>
<dbReference type="KEGG" id="caul:KCG34_12420"/>